<dbReference type="EMBL" id="FCNW02000052">
    <property type="protein sequence ID" value="SAL62639.1"/>
    <property type="molecule type" value="Genomic_DNA"/>
</dbReference>
<keyword evidence="2" id="KW-1185">Reference proteome</keyword>
<dbReference type="Proteomes" id="UP000054977">
    <property type="component" value="Unassembled WGS sequence"/>
</dbReference>
<accession>A0A158J2P8</accession>
<comment type="caution">
    <text evidence="1">The sequence shown here is derived from an EMBL/GenBank/DDBJ whole genome shotgun (WGS) entry which is preliminary data.</text>
</comment>
<dbReference type="AlphaFoldDB" id="A0A158J2P8"/>
<reference evidence="1" key="1">
    <citation type="submission" date="2016-01" db="EMBL/GenBank/DDBJ databases">
        <authorList>
            <person name="Peeters C."/>
        </authorList>
    </citation>
    <scope>NUCLEOTIDE SEQUENCE [LARGE SCALE GENOMIC DNA]</scope>
    <source>
        <strain evidence="1">LMG 22934</strain>
    </source>
</reference>
<dbReference type="STRING" id="326474.AWB65_05774"/>
<gene>
    <name evidence="1" type="ORF">AWB65_05774</name>
</gene>
<evidence type="ECO:0000313" key="1">
    <source>
        <dbReference type="EMBL" id="SAL62639.1"/>
    </source>
</evidence>
<evidence type="ECO:0000313" key="2">
    <source>
        <dbReference type="Proteomes" id="UP000054977"/>
    </source>
</evidence>
<protein>
    <submittedName>
        <fullName evidence="1">Uncharacterized protein</fullName>
    </submittedName>
</protein>
<proteinExistence type="predicted"/>
<dbReference type="RefSeq" id="WP_087670388.1">
    <property type="nucleotide sequence ID" value="NZ_FCNW02000052.1"/>
</dbReference>
<organism evidence="1 2">
    <name type="scientific">Caballeronia humi</name>
    <dbReference type="NCBI Taxonomy" id="326474"/>
    <lineage>
        <taxon>Bacteria</taxon>
        <taxon>Pseudomonadati</taxon>
        <taxon>Pseudomonadota</taxon>
        <taxon>Betaproteobacteria</taxon>
        <taxon>Burkholderiales</taxon>
        <taxon>Burkholderiaceae</taxon>
        <taxon>Caballeronia</taxon>
    </lineage>
</organism>
<dbReference type="OrthoDB" id="9108690at2"/>
<sequence length="60" mass="6555">MCYGDPIELLKKVIDGRTLQTNAAGHTVLDDFEHFCAYSGCDPGNAWAKLAYVSARLPNP</sequence>
<name>A0A158J2P8_9BURK</name>